<dbReference type="Proteomes" id="UP001153069">
    <property type="component" value="Unassembled WGS sequence"/>
</dbReference>
<sequence length="276" mass="30887">MTALRLDLFKTLVSLFLIFATICHGFSSSPSFRPVRSSSRLQLFDLKSIFSSSDTDKTTASSSVTEVDSLKGQVEELIIVTQGKAAAIHLLDPIFEQIESQNTVEAPNRDPNFKGRWHVWFTDCPPPSNGQLGPFQGSAEQDIVAQGNEYNNILRLPSNSRDDQWLTVVLDGIWEDWDGKELSDGDDSDSSTGGSFSTPLEGTDWGAKYWKVTFLRLNFSLFGNLLLSKDFPAGVARVWRSTYLDDDTKIVRASRTGRPDDESVFYMKRSVRPNKN</sequence>
<comment type="caution">
    <text evidence="1">The sequence shown here is derived from an EMBL/GenBank/DDBJ whole genome shotgun (WGS) entry which is preliminary data.</text>
</comment>
<reference evidence="1" key="1">
    <citation type="submission" date="2020-06" db="EMBL/GenBank/DDBJ databases">
        <authorList>
            <consortium name="Plant Systems Biology data submission"/>
        </authorList>
    </citation>
    <scope>NUCLEOTIDE SEQUENCE</scope>
    <source>
        <strain evidence="1">D6</strain>
    </source>
</reference>
<dbReference type="OrthoDB" id="197093at2759"/>
<proteinExistence type="predicted"/>
<evidence type="ECO:0008006" key="3">
    <source>
        <dbReference type="Google" id="ProtNLM"/>
    </source>
</evidence>
<evidence type="ECO:0000313" key="2">
    <source>
        <dbReference type="Proteomes" id="UP001153069"/>
    </source>
</evidence>
<gene>
    <name evidence="1" type="ORF">SEMRO_900_G217900.1</name>
</gene>
<dbReference type="EMBL" id="CAICTM010000898">
    <property type="protein sequence ID" value="CAB9518026.1"/>
    <property type="molecule type" value="Genomic_DNA"/>
</dbReference>
<accession>A0A9N8EEX3</accession>
<evidence type="ECO:0000313" key="1">
    <source>
        <dbReference type="EMBL" id="CAB9518026.1"/>
    </source>
</evidence>
<protein>
    <recommendedName>
        <fullName evidence="3">Plastid lipid-associated protein/fibrillin conserved domain-containing protein</fullName>
    </recommendedName>
</protein>
<keyword evidence="2" id="KW-1185">Reference proteome</keyword>
<organism evidence="1 2">
    <name type="scientific">Seminavis robusta</name>
    <dbReference type="NCBI Taxonomy" id="568900"/>
    <lineage>
        <taxon>Eukaryota</taxon>
        <taxon>Sar</taxon>
        <taxon>Stramenopiles</taxon>
        <taxon>Ochrophyta</taxon>
        <taxon>Bacillariophyta</taxon>
        <taxon>Bacillariophyceae</taxon>
        <taxon>Bacillariophycidae</taxon>
        <taxon>Naviculales</taxon>
        <taxon>Naviculaceae</taxon>
        <taxon>Seminavis</taxon>
    </lineage>
</organism>
<name>A0A9N8EEX3_9STRA</name>
<dbReference type="AlphaFoldDB" id="A0A9N8EEX3"/>